<dbReference type="Proteomes" id="UP000092503">
    <property type="component" value="Unassembled WGS sequence"/>
</dbReference>
<dbReference type="Pfam" id="PF15648">
    <property type="entry name" value="Tox-REase-5"/>
    <property type="match status" value="1"/>
</dbReference>
<keyword evidence="3" id="KW-0540">Nuclease</keyword>
<protein>
    <submittedName>
        <fullName evidence="3">Restriction endonuclease fold toxin 5</fullName>
    </submittedName>
</protein>
<evidence type="ECO:0000259" key="1">
    <source>
        <dbReference type="Pfam" id="PF15648"/>
    </source>
</evidence>
<evidence type="ECO:0000313" key="4">
    <source>
        <dbReference type="Proteomes" id="UP000092503"/>
    </source>
</evidence>
<dbReference type="AlphaFoldDB" id="A0A1C3NQ32"/>
<dbReference type="Proteomes" id="UP000239710">
    <property type="component" value="Unassembled WGS sequence"/>
</dbReference>
<evidence type="ECO:0000313" key="3">
    <source>
        <dbReference type="EMBL" id="SBV52503.1"/>
    </source>
</evidence>
<sequence>MVAIPIRWGLKELAERAAAAMAAAAAANAAKDATKPDVKAREADCSQTPDATQCNQCKLTNGRVGQPPTPRYITKGNRINYDYQLQIANMFAGPERFGYVERGDNTDTIVNIELNAIKDFFGGGGKYVTLEWLFGGIAFDGFWRSRCTVVEAKGNFGHFFDENGDFGKPFARGVVGQWRSSFMKQAAIVAPTKPQGKLEWHFMDQSAYLAGLEVGIPAASARFTPYILGSFP</sequence>
<keyword evidence="5" id="KW-1185">Reference proteome</keyword>
<gene>
    <name evidence="3" type="ORF">XBLMG947_3299</name>
    <name evidence="2" type="ORF">XbrCFBP1976_16750</name>
</gene>
<dbReference type="OrthoDB" id="6894922at2"/>
<proteinExistence type="predicted"/>
<dbReference type="EMBL" id="FLTX01000054">
    <property type="protein sequence ID" value="SBV52503.1"/>
    <property type="molecule type" value="Genomic_DNA"/>
</dbReference>
<accession>A0A1C3NQ32</accession>
<feature type="domain" description="Tox-REase-5" evidence="1">
    <location>
        <begin position="129"/>
        <end position="204"/>
    </location>
</feature>
<dbReference type="GO" id="GO:0004519">
    <property type="term" value="F:endonuclease activity"/>
    <property type="evidence" value="ECO:0007669"/>
    <property type="project" value="UniProtKB-KW"/>
</dbReference>
<reference evidence="3 4" key="1">
    <citation type="submission" date="2016-06" db="EMBL/GenBank/DDBJ databases">
        <authorList>
            <person name="Kjaerup R.B."/>
            <person name="Dalgaard T.S."/>
            <person name="Juul-Madsen H.R."/>
        </authorList>
    </citation>
    <scope>NUCLEOTIDE SEQUENCE [LARGE SCALE GENOMIC DNA]</scope>
    <source>
        <strain evidence="3">LMG947</strain>
    </source>
</reference>
<keyword evidence="3" id="KW-0378">Hydrolase</keyword>
<reference evidence="2 5" key="2">
    <citation type="submission" date="2016-08" db="EMBL/GenBank/DDBJ databases">
        <title>Evolution of the type three secretion system and type three effector repertoires in Xanthomonas.</title>
        <authorList>
            <person name="Merda D."/>
            <person name="Briand M."/>
            <person name="Bosis E."/>
            <person name="Rousseau C."/>
            <person name="Portier P."/>
            <person name="Jacques M.-A."/>
            <person name="Fischer-Le Saux M."/>
        </authorList>
    </citation>
    <scope>NUCLEOTIDE SEQUENCE [LARGE SCALE GENOMIC DNA]</scope>
    <source>
        <strain evidence="2 5">CFBP1976</strain>
    </source>
</reference>
<evidence type="ECO:0000313" key="2">
    <source>
        <dbReference type="EMBL" id="PPV05553.1"/>
    </source>
</evidence>
<dbReference type="RefSeq" id="WP_065469705.1">
    <property type="nucleotide sequence ID" value="NZ_FLTX01000054.1"/>
</dbReference>
<keyword evidence="3" id="KW-0255">Endonuclease</keyword>
<evidence type="ECO:0000313" key="5">
    <source>
        <dbReference type="Proteomes" id="UP000239710"/>
    </source>
</evidence>
<organism evidence="3 4">
    <name type="scientific">Xanthomonas bromi</name>
    <dbReference type="NCBI Taxonomy" id="56449"/>
    <lineage>
        <taxon>Bacteria</taxon>
        <taxon>Pseudomonadati</taxon>
        <taxon>Pseudomonadota</taxon>
        <taxon>Gammaproteobacteria</taxon>
        <taxon>Lysobacterales</taxon>
        <taxon>Lysobacteraceae</taxon>
        <taxon>Xanthomonas</taxon>
    </lineage>
</organism>
<name>A0A1C3NQ32_9XANT</name>
<dbReference type="InterPro" id="IPR028904">
    <property type="entry name" value="Tox-REase-5_dom"/>
</dbReference>
<dbReference type="STRING" id="56449.XBLMG947_3299"/>
<dbReference type="EMBL" id="MDCE01000027">
    <property type="protein sequence ID" value="PPV05553.1"/>
    <property type="molecule type" value="Genomic_DNA"/>
</dbReference>